<gene>
    <name evidence="2" type="ORF">THITE_2059183</name>
</gene>
<sequence>KNTVDSYLAKPLRKVDKPLEWWIAYAKQFLQFTKIVFNFLSILAMSSEYKRVFSYAKHCVSYQRYTLYVDLINIL</sequence>
<dbReference type="eggNOG" id="KOG1121">
    <property type="taxonomic scope" value="Eukaryota"/>
</dbReference>
<dbReference type="GeneID" id="11523338"/>
<dbReference type="Proteomes" id="UP000008181">
    <property type="component" value="Chromosome 6"/>
</dbReference>
<dbReference type="Pfam" id="PF05699">
    <property type="entry name" value="Dimer_Tnp_hAT"/>
    <property type="match status" value="1"/>
</dbReference>
<dbReference type="GO" id="GO:0046983">
    <property type="term" value="F:protein dimerization activity"/>
    <property type="evidence" value="ECO:0007669"/>
    <property type="project" value="InterPro"/>
</dbReference>
<protein>
    <recommendedName>
        <fullName evidence="1">HAT C-terminal dimerisation domain-containing protein</fullName>
    </recommendedName>
</protein>
<dbReference type="OrthoDB" id="3944016at2759"/>
<dbReference type="InterPro" id="IPR012337">
    <property type="entry name" value="RNaseH-like_sf"/>
</dbReference>
<dbReference type="EMBL" id="CP003014">
    <property type="protein sequence ID" value="AEO71892.1"/>
    <property type="molecule type" value="Genomic_DNA"/>
</dbReference>
<dbReference type="AlphaFoldDB" id="G2RGK3"/>
<dbReference type="HOGENOM" id="CLU_2677954_0_0_1"/>
<evidence type="ECO:0000259" key="1">
    <source>
        <dbReference type="Pfam" id="PF05699"/>
    </source>
</evidence>
<dbReference type="KEGG" id="ttt:THITE_2059183"/>
<organism evidence="2 3">
    <name type="scientific">Thermothielavioides terrestris (strain ATCC 38088 / NRRL 8126)</name>
    <name type="common">Thielavia terrestris</name>
    <dbReference type="NCBI Taxonomy" id="578455"/>
    <lineage>
        <taxon>Eukaryota</taxon>
        <taxon>Fungi</taxon>
        <taxon>Dikarya</taxon>
        <taxon>Ascomycota</taxon>
        <taxon>Pezizomycotina</taxon>
        <taxon>Sordariomycetes</taxon>
        <taxon>Sordariomycetidae</taxon>
        <taxon>Sordariales</taxon>
        <taxon>Chaetomiaceae</taxon>
        <taxon>Thermothielavioides</taxon>
        <taxon>Thermothielavioides terrestris</taxon>
    </lineage>
</organism>
<reference evidence="2 3" key="1">
    <citation type="journal article" date="2011" name="Nat. Biotechnol.">
        <title>Comparative genomic analysis of the thermophilic biomass-degrading fungi Myceliophthora thermophila and Thielavia terrestris.</title>
        <authorList>
            <person name="Berka R.M."/>
            <person name="Grigoriev I.V."/>
            <person name="Otillar R."/>
            <person name="Salamov A."/>
            <person name="Grimwood J."/>
            <person name="Reid I."/>
            <person name="Ishmael N."/>
            <person name="John T."/>
            <person name="Darmond C."/>
            <person name="Moisan M.-C."/>
            <person name="Henrissat B."/>
            <person name="Coutinho P.M."/>
            <person name="Lombard V."/>
            <person name="Natvig D.O."/>
            <person name="Lindquist E."/>
            <person name="Schmutz J."/>
            <person name="Lucas S."/>
            <person name="Harris P."/>
            <person name="Powlowski J."/>
            <person name="Bellemare A."/>
            <person name="Taylor D."/>
            <person name="Butler G."/>
            <person name="de Vries R.P."/>
            <person name="Allijn I.E."/>
            <person name="van den Brink J."/>
            <person name="Ushinsky S."/>
            <person name="Storms R."/>
            <person name="Powell A.J."/>
            <person name="Paulsen I.T."/>
            <person name="Elbourne L.D.H."/>
            <person name="Baker S.E."/>
            <person name="Magnuson J."/>
            <person name="LaBoissiere S."/>
            <person name="Clutterbuck A.J."/>
            <person name="Martinez D."/>
            <person name="Wogulis M."/>
            <person name="de Leon A.L."/>
            <person name="Rey M.W."/>
            <person name="Tsang A."/>
        </authorList>
    </citation>
    <scope>NUCLEOTIDE SEQUENCE [LARGE SCALE GENOMIC DNA]</scope>
    <source>
        <strain evidence="3">ATCC 38088 / NRRL 8126</strain>
    </source>
</reference>
<dbReference type="SUPFAM" id="SSF53098">
    <property type="entry name" value="Ribonuclease H-like"/>
    <property type="match status" value="1"/>
</dbReference>
<dbReference type="RefSeq" id="XP_003658228.1">
    <property type="nucleotide sequence ID" value="XM_003658180.1"/>
</dbReference>
<name>G2RGK3_THETT</name>
<feature type="non-terminal residue" evidence="2">
    <location>
        <position position="1"/>
    </location>
</feature>
<feature type="domain" description="HAT C-terminal dimerisation" evidence="1">
    <location>
        <begin position="4"/>
        <end position="66"/>
    </location>
</feature>
<proteinExistence type="predicted"/>
<evidence type="ECO:0000313" key="3">
    <source>
        <dbReference type="Proteomes" id="UP000008181"/>
    </source>
</evidence>
<accession>G2RGK3</accession>
<dbReference type="InterPro" id="IPR008906">
    <property type="entry name" value="HATC_C_dom"/>
</dbReference>
<keyword evidence="3" id="KW-1185">Reference proteome</keyword>
<evidence type="ECO:0000313" key="2">
    <source>
        <dbReference type="EMBL" id="AEO71892.1"/>
    </source>
</evidence>